<accession>A0AAD8E8H5</accession>
<evidence type="ECO:0000313" key="2">
    <source>
        <dbReference type="Proteomes" id="UP001233999"/>
    </source>
</evidence>
<sequence>LSRPELLVVPRRFARDCVKTTLEDARYSLWRNFPNVSPETASGILKELGMKFAQSRRFRNIRKKLPRILSDKTTSVIFLNSLVDSYKIPLLRVYRNMIEVFK</sequence>
<reference evidence="1" key="2">
    <citation type="submission" date="2023-05" db="EMBL/GenBank/DDBJ databases">
        <authorList>
            <person name="Fouks B."/>
        </authorList>
    </citation>
    <scope>NUCLEOTIDE SEQUENCE</scope>
    <source>
        <strain evidence="1">Stay&amp;Tobe</strain>
        <tissue evidence="1">Testes</tissue>
    </source>
</reference>
<evidence type="ECO:0000313" key="1">
    <source>
        <dbReference type="EMBL" id="KAJ9580557.1"/>
    </source>
</evidence>
<reference evidence="1" key="1">
    <citation type="journal article" date="2023" name="IScience">
        <title>Live-bearing cockroach genome reveals convergent evolutionary mechanisms linked to viviparity in insects and beyond.</title>
        <authorList>
            <person name="Fouks B."/>
            <person name="Harrison M.C."/>
            <person name="Mikhailova A.A."/>
            <person name="Marchal E."/>
            <person name="English S."/>
            <person name="Carruthers M."/>
            <person name="Jennings E.C."/>
            <person name="Chiamaka E.L."/>
            <person name="Frigard R.A."/>
            <person name="Pippel M."/>
            <person name="Attardo G.M."/>
            <person name="Benoit J.B."/>
            <person name="Bornberg-Bauer E."/>
            <person name="Tobe S.S."/>
        </authorList>
    </citation>
    <scope>NUCLEOTIDE SEQUENCE</scope>
    <source>
        <strain evidence="1">Stay&amp;Tobe</strain>
    </source>
</reference>
<dbReference type="Proteomes" id="UP001233999">
    <property type="component" value="Unassembled WGS sequence"/>
</dbReference>
<name>A0AAD8E8H5_DIPPU</name>
<feature type="non-terminal residue" evidence="1">
    <location>
        <position position="1"/>
    </location>
</feature>
<dbReference type="EMBL" id="JASPKZ010008273">
    <property type="protein sequence ID" value="KAJ9580557.1"/>
    <property type="molecule type" value="Genomic_DNA"/>
</dbReference>
<dbReference type="AlphaFoldDB" id="A0AAD8E8H5"/>
<keyword evidence="2" id="KW-1185">Reference proteome</keyword>
<protein>
    <submittedName>
        <fullName evidence="1">Uncharacterized protein</fullName>
    </submittedName>
</protein>
<feature type="non-terminal residue" evidence="1">
    <location>
        <position position="102"/>
    </location>
</feature>
<organism evidence="1 2">
    <name type="scientific">Diploptera punctata</name>
    <name type="common">Pacific beetle cockroach</name>
    <dbReference type="NCBI Taxonomy" id="6984"/>
    <lineage>
        <taxon>Eukaryota</taxon>
        <taxon>Metazoa</taxon>
        <taxon>Ecdysozoa</taxon>
        <taxon>Arthropoda</taxon>
        <taxon>Hexapoda</taxon>
        <taxon>Insecta</taxon>
        <taxon>Pterygota</taxon>
        <taxon>Neoptera</taxon>
        <taxon>Polyneoptera</taxon>
        <taxon>Dictyoptera</taxon>
        <taxon>Blattodea</taxon>
        <taxon>Blaberoidea</taxon>
        <taxon>Blaberidae</taxon>
        <taxon>Diplopterinae</taxon>
        <taxon>Diploptera</taxon>
    </lineage>
</organism>
<comment type="caution">
    <text evidence="1">The sequence shown here is derived from an EMBL/GenBank/DDBJ whole genome shotgun (WGS) entry which is preliminary data.</text>
</comment>
<gene>
    <name evidence="1" type="ORF">L9F63_024268</name>
</gene>
<proteinExistence type="predicted"/>